<evidence type="ECO:0000313" key="10">
    <source>
        <dbReference type="Proteomes" id="UP000199223"/>
    </source>
</evidence>
<feature type="domain" description="Protein kinase" evidence="8">
    <location>
        <begin position="50"/>
        <end position="313"/>
    </location>
</feature>
<evidence type="ECO:0000256" key="2">
    <source>
        <dbReference type="ARBA" id="ARBA00022741"/>
    </source>
</evidence>
<evidence type="ECO:0000313" key="9">
    <source>
        <dbReference type="EMBL" id="SEJ49702.1"/>
    </source>
</evidence>
<evidence type="ECO:0000256" key="1">
    <source>
        <dbReference type="ARBA" id="ARBA00022679"/>
    </source>
</evidence>
<evidence type="ECO:0000256" key="6">
    <source>
        <dbReference type="SAM" id="MobiDB-lite"/>
    </source>
</evidence>
<keyword evidence="4 5" id="KW-0067">ATP-binding</keyword>
<accession>A0A1H6ZJ52</accession>
<dbReference type="PANTHER" id="PTHR43289">
    <property type="entry name" value="MITOGEN-ACTIVATED PROTEIN KINASE KINASE KINASE 20-RELATED"/>
    <property type="match status" value="1"/>
</dbReference>
<evidence type="ECO:0000256" key="4">
    <source>
        <dbReference type="ARBA" id="ARBA00022840"/>
    </source>
</evidence>
<keyword evidence="3 9" id="KW-0418">Kinase</keyword>
<dbReference type="InterPro" id="IPR011009">
    <property type="entry name" value="Kinase-like_dom_sf"/>
</dbReference>
<dbReference type="Proteomes" id="UP000199223">
    <property type="component" value="Unassembled WGS sequence"/>
</dbReference>
<feature type="binding site" evidence="5">
    <location>
        <position position="79"/>
    </location>
    <ligand>
        <name>ATP</name>
        <dbReference type="ChEBI" id="CHEBI:30616"/>
    </ligand>
</feature>
<feature type="region of interest" description="Disordered" evidence="6">
    <location>
        <begin position="315"/>
        <end position="396"/>
    </location>
</feature>
<dbReference type="PROSITE" id="PS00108">
    <property type="entry name" value="PROTEIN_KINASE_ST"/>
    <property type="match status" value="1"/>
</dbReference>
<dbReference type="GO" id="GO:0004674">
    <property type="term" value="F:protein serine/threonine kinase activity"/>
    <property type="evidence" value="ECO:0007669"/>
    <property type="project" value="UniProtKB-KW"/>
</dbReference>
<keyword evidence="7" id="KW-0472">Membrane</keyword>
<keyword evidence="1" id="KW-0808">Transferase</keyword>
<dbReference type="PANTHER" id="PTHR43289:SF34">
    <property type="entry name" value="SERINE_THREONINE-PROTEIN KINASE YBDM-RELATED"/>
    <property type="match status" value="1"/>
</dbReference>
<dbReference type="InterPro" id="IPR008271">
    <property type="entry name" value="Ser/Thr_kinase_AS"/>
</dbReference>
<feature type="transmembrane region" description="Helical" evidence="7">
    <location>
        <begin position="401"/>
        <end position="420"/>
    </location>
</feature>
<organism evidence="9 10">
    <name type="scientific">Deinococcus reticulitermitis</name>
    <dbReference type="NCBI Taxonomy" id="856736"/>
    <lineage>
        <taxon>Bacteria</taxon>
        <taxon>Thermotogati</taxon>
        <taxon>Deinococcota</taxon>
        <taxon>Deinococci</taxon>
        <taxon>Deinococcales</taxon>
        <taxon>Deinococcaceae</taxon>
        <taxon>Deinococcus</taxon>
    </lineage>
</organism>
<dbReference type="GO" id="GO:0005524">
    <property type="term" value="F:ATP binding"/>
    <property type="evidence" value="ECO:0007669"/>
    <property type="project" value="UniProtKB-UniRule"/>
</dbReference>
<proteinExistence type="predicted"/>
<dbReference type="RefSeq" id="WP_092264649.1">
    <property type="nucleotide sequence ID" value="NZ_FNZA01000009.1"/>
</dbReference>
<evidence type="ECO:0000256" key="5">
    <source>
        <dbReference type="PROSITE-ProRule" id="PRU10141"/>
    </source>
</evidence>
<dbReference type="InterPro" id="IPR000719">
    <property type="entry name" value="Prot_kinase_dom"/>
</dbReference>
<dbReference type="EMBL" id="FNZA01000009">
    <property type="protein sequence ID" value="SEJ49702.1"/>
    <property type="molecule type" value="Genomic_DNA"/>
</dbReference>
<keyword evidence="10" id="KW-1185">Reference proteome</keyword>
<dbReference type="Gene3D" id="3.30.200.20">
    <property type="entry name" value="Phosphorylase Kinase, domain 1"/>
    <property type="match status" value="1"/>
</dbReference>
<dbReference type="Gene3D" id="1.10.510.10">
    <property type="entry name" value="Transferase(Phosphotransferase) domain 1"/>
    <property type="match status" value="1"/>
</dbReference>
<protein>
    <submittedName>
        <fullName evidence="9">Serine/threonine protein kinase</fullName>
    </submittedName>
</protein>
<sequence>MALSCPICGSQTAPTDTVCRVCGAPLSAPTDGAGHSAALPPGTTLQGGQYVLKGVLGQGGFGITYDAQGERLGLRVALKELFVSGSVRRGRDVFVPGSLSLQEAQGLKNGFLEEAKVLARFNDPGIVRVLNYFEENGTAYLVMEFLEGETLGTAIEKRGPLPPLVAAHIADSAAHTLALVHGAGLLHRDIKPDNLFLEKSGRIVLIDFGSVRAFAPGQTVSHTRLVTPGYAPLEQYGSQAKFGPYTDIYALGATLYHALTGQMPPPATDLMLGTPLPPLPAQTPPNLREAVLRAMALRVEDRPQDARALQALLRGEGPKTPTPAPQTAAPQTPVPQPRPTPAPPPPPAVREARRAPAPAPATAPAPVPRPVPPAPVVVRTPPPSPPPPANRARARRTGRTLTVLSFLLGGGALGVLWASGSAAQDFPPGVVTPVTAGLVGAAAGAFTGALVWWAMPVMLPVVAALTAYLAAQQSGYFLPTALSVSVMAAVLSLLFMRLIRRI</sequence>
<keyword evidence="7" id="KW-1133">Transmembrane helix</keyword>
<dbReference type="Pfam" id="PF00069">
    <property type="entry name" value="Pkinase"/>
    <property type="match status" value="1"/>
</dbReference>
<dbReference type="SUPFAM" id="SSF56112">
    <property type="entry name" value="Protein kinase-like (PK-like)"/>
    <property type="match status" value="1"/>
</dbReference>
<evidence type="ECO:0000259" key="8">
    <source>
        <dbReference type="PROSITE" id="PS50011"/>
    </source>
</evidence>
<feature type="compositionally biased region" description="Pro residues" evidence="6">
    <location>
        <begin position="357"/>
        <end position="389"/>
    </location>
</feature>
<evidence type="ECO:0000256" key="7">
    <source>
        <dbReference type="SAM" id="Phobius"/>
    </source>
</evidence>
<keyword evidence="7" id="KW-0812">Transmembrane</keyword>
<gene>
    <name evidence="9" type="ORF">SAMN04488058_10967</name>
</gene>
<evidence type="ECO:0000256" key="3">
    <source>
        <dbReference type="ARBA" id="ARBA00022777"/>
    </source>
</evidence>
<dbReference type="PROSITE" id="PS50011">
    <property type="entry name" value="PROTEIN_KINASE_DOM"/>
    <property type="match status" value="1"/>
</dbReference>
<feature type="transmembrane region" description="Helical" evidence="7">
    <location>
        <begin position="476"/>
        <end position="496"/>
    </location>
</feature>
<dbReference type="SMART" id="SM00220">
    <property type="entry name" value="S_TKc"/>
    <property type="match status" value="1"/>
</dbReference>
<keyword evidence="2 5" id="KW-0547">Nucleotide-binding</keyword>
<dbReference type="CDD" id="cd14014">
    <property type="entry name" value="STKc_PknB_like"/>
    <property type="match status" value="1"/>
</dbReference>
<keyword evidence="9" id="KW-0723">Serine/threonine-protein kinase</keyword>
<dbReference type="InterPro" id="IPR017441">
    <property type="entry name" value="Protein_kinase_ATP_BS"/>
</dbReference>
<reference evidence="10" key="1">
    <citation type="submission" date="2016-10" db="EMBL/GenBank/DDBJ databases">
        <authorList>
            <person name="Varghese N."/>
            <person name="Submissions S."/>
        </authorList>
    </citation>
    <scope>NUCLEOTIDE SEQUENCE [LARGE SCALE GENOMIC DNA]</scope>
    <source>
        <strain evidence="10">CGMCC 1.10218</strain>
    </source>
</reference>
<dbReference type="PRINTS" id="PR01217">
    <property type="entry name" value="PRICHEXTENSN"/>
</dbReference>
<name>A0A1H6ZJ52_9DEIO</name>
<dbReference type="STRING" id="856736.SAMN04488058_10967"/>
<dbReference type="AlphaFoldDB" id="A0A1H6ZJ52"/>
<feature type="compositionally biased region" description="Pro residues" evidence="6">
    <location>
        <begin position="332"/>
        <end position="348"/>
    </location>
</feature>
<dbReference type="PROSITE" id="PS00107">
    <property type="entry name" value="PROTEIN_KINASE_ATP"/>
    <property type="match status" value="1"/>
</dbReference>
<dbReference type="OrthoDB" id="9788659at2"/>